<proteinExistence type="predicted"/>
<comment type="caution">
    <text evidence="1">The sequence shown here is derived from an EMBL/GenBank/DDBJ whole genome shotgun (WGS) entry which is preliminary data.</text>
</comment>
<accession>A0A816C096</accession>
<evidence type="ECO:0000313" key="1">
    <source>
        <dbReference type="EMBL" id="CAF1616660.1"/>
    </source>
</evidence>
<organism evidence="1 2">
    <name type="scientific">Adineta ricciae</name>
    <name type="common">Rotifer</name>
    <dbReference type="NCBI Taxonomy" id="249248"/>
    <lineage>
        <taxon>Eukaryota</taxon>
        <taxon>Metazoa</taxon>
        <taxon>Spiralia</taxon>
        <taxon>Gnathifera</taxon>
        <taxon>Rotifera</taxon>
        <taxon>Eurotatoria</taxon>
        <taxon>Bdelloidea</taxon>
        <taxon>Adinetida</taxon>
        <taxon>Adinetidae</taxon>
        <taxon>Adineta</taxon>
    </lineage>
</organism>
<evidence type="ECO:0000313" key="2">
    <source>
        <dbReference type="Proteomes" id="UP000663828"/>
    </source>
</evidence>
<name>A0A816C096_ADIRI</name>
<sequence>MLDDEEMSTIHNPQGNAIRSLWSEILLQGLIRMPLPSNDVYGKMIKEARFFHRKKPVQLQQIDHFEKHYRAEETIRWYSRGSFIYRLVNKTLRIQNLTIFFKFRFFIRDMCEQLKKLYGTLDIIDKSSKEDKYTRILLSTIEKAKQTVKMLSSSTTFYLALLLCHSFFFLTVVGEVNRPTVGVIRWDAWNMINGQYDYISNRSRNWFIPQQYHYRLPFFAQILSENNITLNEDTQEVMDQEILYAKLAGFDYWAFDTYCAYSSNCTSKSSFCNEYIHDIAPDYCVYNPAYGLNRYLSSQYVSFINFTLLLLGSTICDSDLQDYYIDLMARSQYQTVLDGRPLVYLFQFSDKQAQFCGGSWTGSKQVVDGFRQRCTQRGIFCYIDHNGETTSRLFLIMLGLKDPYMVYMSQNILEAKENGQALGFDAISSYGVNGGGTNQGAPFNDKVQQNEQWWNAVVESGAKVVIPLSTGWDTRPQTLNGTAPHYLQPSDEELQSFMRSAIKITCENRNITEANTVLVYAWNECAENGAALIPSLGNGTYFVNALSKTLPMFC</sequence>
<dbReference type="AlphaFoldDB" id="A0A816C096"/>
<keyword evidence="2" id="KW-1185">Reference proteome</keyword>
<reference evidence="1" key="1">
    <citation type="submission" date="2021-02" db="EMBL/GenBank/DDBJ databases">
        <authorList>
            <person name="Nowell W R."/>
        </authorList>
    </citation>
    <scope>NUCLEOTIDE SEQUENCE</scope>
</reference>
<protein>
    <submittedName>
        <fullName evidence="1">Uncharacterized protein</fullName>
    </submittedName>
</protein>
<dbReference type="Gene3D" id="3.20.20.80">
    <property type="entry name" value="Glycosidases"/>
    <property type="match status" value="1"/>
</dbReference>
<dbReference type="EMBL" id="CAJNOR010007408">
    <property type="protein sequence ID" value="CAF1616660.1"/>
    <property type="molecule type" value="Genomic_DNA"/>
</dbReference>
<dbReference type="Proteomes" id="UP000663828">
    <property type="component" value="Unassembled WGS sequence"/>
</dbReference>
<gene>
    <name evidence="1" type="ORF">XAT740_LOCUS49653</name>
</gene>